<evidence type="ECO:0000313" key="2">
    <source>
        <dbReference type="Proteomes" id="UP000006729"/>
    </source>
</evidence>
<comment type="caution">
    <text evidence="1">The sequence shown here is derived from an EMBL/GenBank/DDBJ whole genome shotgun (WGS) entry which is preliminary data.</text>
</comment>
<organism evidence="1 2">
    <name type="scientific">Populus trichocarpa</name>
    <name type="common">Western balsam poplar</name>
    <name type="synonym">Populus balsamifera subsp. trichocarpa</name>
    <dbReference type="NCBI Taxonomy" id="3694"/>
    <lineage>
        <taxon>Eukaryota</taxon>
        <taxon>Viridiplantae</taxon>
        <taxon>Streptophyta</taxon>
        <taxon>Embryophyta</taxon>
        <taxon>Tracheophyta</taxon>
        <taxon>Spermatophyta</taxon>
        <taxon>Magnoliopsida</taxon>
        <taxon>eudicotyledons</taxon>
        <taxon>Gunneridae</taxon>
        <taxon>Pentapetalae</taxon>
        <taxon>rosids</taxon>
        <taxon>fabids</taxon>
        <taxon>Malpighiales</taxon>
        <taxon>Salicaceae</taxon>
        <taxon>Saliceae</taxon>
        <taxon>Populus</taxon>
    </lineage>
</organism>
<protein>
    <submittedName>
        <fullName evidence="1">Uncharacterized protein</fullName>
    </submittedName>
</protein>
<evidence type="ECO:0000313" key="1">
    <source>
        <dbReference type="EMBL" id="KAI9392354.1"/>
    </source>
</evidence>
<dbReference type="Proteomes" id="UP000006729">
    <property type="component" value="Chromosome 6"/>
</dbReference>
<name>A0ACC0ST01_POPTR</name>
<accession>A0ACC0ST01</accession>
<sequence>MERSCAMDHMIHAQMKGVTSEENVLYIAENINVAGIETALWSIAELVNHPTVQKKIRDEITTVLKGNPVTESNLHELPY</sequence>
<dbReference type="EMBL" id="CM009295">
    <property type="protein sequence ID" value="KAI9392354.1"/>
    <property type="molecule type" value="Genomic_DNA"/>
</dbReference>
<reference evidence="1 2" key="1">
    <citation type="journal article" date="2006" name="Science">
        <title>The genome of black cottonwood, Populus trichocarpa (Torr. &amp; Gray).</title>
        <authorList>
            <person name="Tuskan G.A."/>
            <person name="Difazio S."/>
            <person name="Jansson S."/>
            <person name="Bohlmann J."/>
            <person name="Grigoriev I."/>
            <person name="Hellsten U."/>
            <person name="Putnam N."/>
            <person name="Ralph S."/>
            <person name="Rombauts S."/>
            <person name="Salamov A."/>
            <person name="Schein J."/>
            <person name="Sterck L."/>
            <person name="Aerts A."/>
            <person name="Bhalerao R.R."/>
            <person name="Bhalerao R.P."/>
            <person name="Blaudez D."/>
            <person name="Boerjan W."/>
            <person name="Brun A."/>
            <person name="Brunner A."/>
            <person name="Busov V."/>
            <person name="Campbell M."/>
            <person name="Carlson J."/>
            <person name="Chalot M."/>
            <person name="Chapman J."/>
            <person name="Chen G.L."/>
            <person name="Cooper D."/>
            <person name="Coutinho P.M."/>
            <person name="Couturier J."/>
            <person name="Covert S."/>
            <person name="Cronk Q."/>
            <person name="Cunningham R."/>
            <person name="Davis J."/>
            <person name="Degroeve S."/>
            <person name="Dejardin A."/>
            <person name="Depamphilis C."/>
            <person name="Detter J."/>
            <person name="Dirks B."/>
            <person name="Dubchak I."/>
            <person name="Duplessis S."/>
            <person name="Ehlting J."/>
            <person name="Ellis B."/>
            <person name="Gendler K."/>
            <person name="Goodstein D."/>
            <person name="Gribskov M."/>
            <person name="Grimwood J."/>
            <person name="Groover A."/>
            <person name="Gunter L."/>
            <person name="Hamberger B."/>
            <person name="Heinze B."/>
            <person name="Helariutta Y."/>
            <person name="Henrissat B."/>
            <person name="Holligan D."/>
            <person name="Holt R."/>
            <person name="Huang W."/>
            <person name="Islam-Faridi N."/>
            <person name="Jones S."/>
            <person name="Jones-Rhoades M."/>
            <person name="Jorgensen R."/>
            <person name="Joshi C."/>
            <person name="Kangasjarvi J."/>
            <person name="Karlsson J."/>
            <person name="Kelleher C."/>
            <person name="Kirkpatrick R."/>
            <person name="Kirst M."/>
            <person name="Kohler A."/>
            <person name="Kalluri U."/>
            <person name="Larimer F."/>
            <person name="Leebens-Mack J."/>
            <person name="Leple J.C."/>
            <person name="Locascio P."/>
            <person name="Lou Y."/>
            <person name="Lucas S."/>
            <person name="Martin F."/>
            <person name="Montanini B."/>
            <person name="Napoli C."/>
            <person name="Nelson D.R."/>
            <person name="Nelson C."/>
            <person name="Nieminen K."/>
            <person name="Nilsson O."/>
            <person name="Pereda V."/>
            <person name="Peter G."/>
            <person name="Philippe R."/>
            <person name="Pilate G."/>
            <person name="Poliakov A."/>
            <person name="Razumovskaya J."/>
            <person name="Richardson P."/>
            <person name="Rinaldi C."/>
            <person name="Ritland K."/>
            <person name="Rouze P."/>
            <person name="Ryaboy D."/>
            <person name="Schmutz J."/>
            <person name="Schrader J."/>
            <person name="Segerman B."/>
            <person name="Shin H."/>
            <person name="Siddiqui A."/>
            <person name="Sterky F."/>
            <person name="Terry A."/>
            <person name="Tsai C.J."/>
            <person name="Uberbacher E."/>
            <person name="Unneberg P."/>
            <person name="Vahala J."/>
            <person name="Wall K."/>
            <person name="Wessler S."/>
            <person name="Yang G."/>
            <person name="Yin T."/>
            <person name="Douglas C."/>
            <person name="Marra M."/>
            <person name="Sandberg G."/>
            <person name="Van de Peer Y."/>
            <person name="Rokhsar D."/>
        </authorList>
    </citation>
    <scope>NUCLEOTIDE SEQUENCE [LARGE SCALE GENOMIC DNA]</scope>
    <source>
        <strain evidence="2">cv. Nisqually</strain>
    </source>
</reference>
<gene>
    <name evidence="1" type="ORF">POPTR_006G078101v4</name>
</gene>
<proteinExistence type="predicted"/>
<keyword evidence="2" id="KW-1185">Reference proteome</keyword>